<dbReference type="GO" id="GO:0008757">
    <property type="term" value="F:S-adenosylmethionine-dependent methyltransferase activity"/>
    <property type="evidence" value="ECO:0007669"/>
    <property type="project" value="TreeGrafter"/>
</dbReference>
<sequence>MSQIENNWKFAEDYPVESPVLEKARKLSIEMGVDPVSRATAAHLASVVAMTGSHSIAEIGTGLGVSGLSMLTSFPAVTLTTIDVESEYHRLARALFSDANIAHTRVRFINGPAENVLPRMNENSYDIVLIDGDPDRLLEYVEHSLRLVRPGGTVLVPRILAEGSVANPASRDQLSVDYRMLMAELADSEAVVTSLLPVGDGLLHITRLAER</sequence>
<dbReference type="PANTHER" id="PTHR10509:SF85">
    <property type="entry name" value="O-METHYLTRANSFERASE RV1220C-RELATED"/>
    <property type="match status" value="1"/>
</dbReference>
<dbReference type="AlphaFoldDB" id="A0A543HXG5"/>
<dbReference type="Proteomes" id="UP000318331">
    <property type="component" value="Unassembled WGS sequence"/>
</dbReference>
<keyword evidence="1 4" id="KW-0489">Methyltransferase</keyword>
<keyword evidence="5" id="KW-1185">Reference proteome</keyword>
<dbReference type="OrthoDB" id="4774874at2"/>
<dbReference type="GO" id="GO:0032259">
    <property type="term" value="P:methylation"/>
    <property type="evidence" value="ECO:0007669"/>
    <property type="project" value="UniProtKB-KW"/>
</dbReference>
<dbReference type="InterPro" id="IPR050362">
    <property type="entry name" value="Cation-dep_OMT"/>
</dbReference>
<protein>
    <submittedName>
        <fullName evidence="4">Putative O-methyltransferase YrrM</fullName>
    </submittedName>
</protein>
<dbReference type="SUPFAM" id="SSF53335">
    <property type="entry name" value="S-adenosyl-L-methionine-dependent methyltransferases"/>
    <property type="match status" value="1"/>
</dbReference>
<reference evidence="4 5" key="1">
    <citation type="submission" date="2019-06" db="EMBL/GenBank/DDBJ databases">
        <title>Sequencing the genomes of 1000 actinobacteria strains.</title>
        <authorList>
            <person name="Klenk H.-P."/>
        </authorList>
    </citation>
    <scope>NUCLEOTIDE SEQUENCE [LARGE SCALE GENOMIC DNA]</scope>
    <source>
        <strain evidence="4 5">DSM 18031</strain>
    </source>
</reference>
<dbReference type="RefSeq" id="WP_141916904.1">
    <property type="nucleotide sequence ID" value="NZ_BAAAYS010000016.1"/>
</dbReference>
<accession>A0A543HXG5</accession>
<proteinExistence type="predicted"/>
<evidence type="ECO:0000313" key="5">
    <source>
        <dbReference type="Proteomes" id="UP000318331"/>
    </source>
</evidence>
<gene>
    <name evidence="4" type="ORF">FB466_1275</name>
</gene>
<dbReference type="PANTHER" id="PTHR10509">
    <property type="entry name" value="O-METHYLTRANSFERASE-RELATED"/>
    <property type="match status" value="1"/>
</dbReference>
<evidence type="ECO:0000256" key="1">
    <source>
        <dbReference type="ARBA" id="ARBA00022603"/>
    </source>
</evidence>
<name>A0A543HXG5_9MICO</name>
<dbReference type="InterPro" id="IPR029063">
    <property type="entry name" value="SAM-dependent_MTases_sf"/>
</dbReference>
<evidence type="ECO:0000313" key="4">
    <source>
        <dbReference type="EMBL" id="TQM63026.1"/>
    </source>
</evidence>
<dbReference type="Pfam" id="PF01596">
    <property type="entry name" value="Methyltransf_3"/>
    <property type="match status" value="1"/>
</dbReference>
<dbReference type="EMBL" id="VFPN01000002">
    <property type="protein sequence ID" value="TQM63026.1"/>
    <property type="molecule type" value="Genomic_DNA"/>
</dbReference>
<dbReference type="PROSITE" id="PS51682">
    <property type="entry name" value="SAM_OMT_I"/>
    <property type="match status" value="1"/>
</dbReference>
<keyword evidence="2 4" id="KW-0808">Transferase</keyword>
<evidence type="ECO:0000256" key="2">
    <source>
        <dbReference type="ARBA" id="ARBA00022679"/>
    </source>
</evidence>
<dbReference type="Gene3D" id="3.40.50.150">
    <property type="entry name" value="Vaccinia Virus protein VP39"/>
    <property type="match status" value="1"/>
</dbReference>
<comment type="caution">
    <text evidence="4">The sequence shown here is derived from an EMBL/GenBank/DDBJ whole genome shotgun (WGS) entry which is preliminary data.</text>
</comment>
<dbReference type="GO" id="GO:0008171">
    <property type="term" value="F:O-methyltransferase activity"/>
    <property type="evidence" value="ECO:0007669"/>
    <property type="project" value="InterPro"/>
</dbReference>
<dbReference type="InterPro" id="IPR002935">
    <property type="entry name" value="SAM_O-MeTrfase"/>
</dbReference>
<organism evidence="4 5">
    <name type="scientific">Klugiella xanthotipulae</name>
    <dbReference type="NCBI Taxonomy" id="244735"/>
    <lineage>
        <taxon>Bacteria</taxon>
        <taxon>Bacillati</taxon>
        <taxon>Actinomycetota</taxon>
        <taxon>Actinomycetes</taxon>
        <taxon>Micrococcales</taxon>
        <taxon>Microbacteriaceae</taxon>
        <taxon>Klugiella</taxon>
    </lineage>
</organism>
<keyword evidence="3" id="KW-0949">S-adenosyl-L-methionine</keyword>
<evidence type="ECO:0000256" key="3">
    <source>
        <dbReference type="ARBA" id="ARBA00022691"/>
    </source>
</evidence>